<reference evidence="1" key="1">
    <citation type="submission" date="2011-02" db="EMBL/GenBank/DDBJ databases">
        <title>The genome of the leaf-cutting ant Acromyrmex echinatior suggests key adaptations to social evolution and fungus farming.</title>
        <authorList>
            <person name="Nygaard S."/>
            <person name="Zhang G."/>
        </authorList>
    </citation>
    <scope>NUCLEOTIDE SEQUENCE</scope>
</reference>
<dbReference type="EMBL" id="GL888106">
    <property type="protein sequence ID" value="EGI67314.1"/>
    <property type="molecule type" value="Genomic_DNA"/>
</dbReference>
<protein>
    <recommendedName>
        <fullName evidence="3">C2H2-type domain-containing protein</fullName>
    </recommendedName>
</protein>
<sequence length="227" mass="26453">MPWEITTKRAVISVRTTENACFAWSMVAALYLAEKYMDRESSYPHYTTVLNLANIESPVTLKDISKFERLNAVSTTCIKNKQVLSLRLINEKKEKHVNVLYVQDPRNDGIGHFAWIKNLSRLVSSQISRKKNKKFFCDRCLHYFNTNEKLQSHVMDCEKMNDSAIRLPSVVDKWLEFEDHCNKQSAPFIVYADLGCVLRKMELDRKNASSSSYTYQQHEIFSIGYYV</sequence>
<dbReference type="Proteomes" id="UP000007755">
    <property type="component" value="Unassembled WGS sequence"/>
</dbReference>
<dbReference type="OrthoDB" id="7694315at2759"/>
<gene>
    <name evidence="1" type="ORF">G5I_04097</name>
</gene>
<keyword evidence="2" id="KW-1185">Reference proteome</keyword>
<evidence type="ECO:0000313" key="2">
    <source>
        <dbReference type="Proteomes" id="UP000007755"/>
    </source>
</evidence>
<evidence type="ECO:0008006" key="3">
    <source>
        <dbReference type="Google" id="ProtNLM"/>
    </source>
</evidence>
<dbReference type="PANTHER" id="PTHR31511">
    <property type="entry name" value="PROTEIN CBG23764"/>
    <property type="match status" value="1"/>
</dbReference>
<accession>F4WEQ9</accession>
<evidence type="ECO:0000313" key="1">
    <source>
        <dbReference type="EMBL" id="EGI67314.1"/>
    </source>
</evidence>
<organism evidence="2">
    <name type="scientific">Acromyrmex echinatior</name>
    <name type="common">Panamanian leafcutter ant</name>
    <name type="synonym">Acromyrmex octospinosus echinatior</name>
    <dbReference type="NCBI Taxonomy" id="103372"/>
    <lineage>
        <taxon>Eukaryota</taxon>
        <taxon>Metazoa</taxon>
        <taxon>Ecdysozoa</taxon>
        <taxon>Arthropoda</taxon>
        <taxon>Hexapoda</taxon>
        <taxon>Insecta</taxon>
        <taxon>Pterygota</taxon>
        <taxon>Neoptera</taxon>
        <taxon>Endopterygota</taxon>
        <taxon>Hymenoptera</taxon>
        <taxon>Apocrita</taxon>
        <taxon>Aculeata</taxon>
        <taxon>Formicoidea</taxon>
        <taxon>Formicidae</taxon>
        <taxon>Myrmicinae</taxon>
        <taxon>Acromyrmex</taxon>
    </lineage>
</organism>
<name>F4WEQ9_ACREC</name>
<dbReference type="AlphaFoldDB" id="F4WEQ9"/>
<dbReference type="InParanoid" id="F4WEQ9"/>
<proteinExistence type="predicted"/>
<dbReference type="PANTHER" id="PTHR31511:SF12">
    <property type="entry name" value="RHO TERMINATION FACTOR N-TERMINAL DOMAIN-CONTAINING PROTEIN"/>
    <property type="match status" value="1"/>
</dbReference>